<feature type="transmembrane region" description="Helical" evidence="6">
    <location>
        <begin position="142"/>
        <end position="164"/>
    </location>
</feature>
<sequence>MNLLASQGQLRASLLRWALVCVPAVVLLGFLSGMLAQSGPDNPWFAALEKPAAFPPPALFGIVWTILYAMMGLSLAMILSARGARGRGLAVLAFAVQFLLNLAWSPVFFAMHQITGALVVILLLDVAVIVTIVLFSRLRAVAALLLVPYLAWILFATYLTFAFLQANPALDGVENANSVIRYAI</sequence>
<proteinExistence type="inferred from homology"/>
<reference evidence="7" key="1">
    <citation type="submission" date="2020-11" db="EMBL/GenBank/DDBJ databases">
        <title>Novosphingobium aureum sp. nov., a marine bacterium isolated from sediment of a salt flat.</title>
        <authorList>
            <person name="Yoo Y."/>
            <person name="Kim J.-J."/>
        </authorList>
    </citation>
    <scope>NUCLEOTIDE SEQUENCE</scope>
    <source>
        <strain evidence="7">YJ-S2-02</strain>
    </source>
</reference>
<dbReference type="GO" id="GO:0033013">
    <property type="term" value="P:tetrapyrrole metabolic process"/>
    <property type="evidence" value="ECO:0007669"/>
    <property type="project" value="UniProtKB-ARBA"/>
</dbReference>
<evidence type="ECO:0000313" key="8">
    <source>
        <dbReference type="Proteomes" id="UP000617634"/>
    </source>
</evidence>
<evidence type="ECO:0000313" key="7">
    <source>
        <dbReference type="EMBL" id="MBH0112601.1"/>
    </source>
</evidence>
<dbReference type="RefSeq" id="WP_197162224.1">
    <property type="nucleotide sequence ID" value="NZ_JADZGI010000001.1"/>
</dbReference>
<dbReference type="Pfam" id="PF03073">
    <property type="entry name" value="TspO_MBR"/>
    <property type="match status" value="1"/>
</dbReference>
<dbReference type="GO" id="GO:0016020">
    <property type="term" value="C:membrane"/>
    <property type="evidence" value="ECO:0007669"/>
    <property type="project" value="UniProtKB-SubCell"/>
</dbReference>
<feature type="transmembrane region" description="Helical" evidence="6">
    <location>
        <begin position="91"/>
        <end position="111"/>
    </location>
</feature>
<evidence type="ECO:0000256" key="6">
    <source>
        <dbReference type="SAM" id="Phobius"/>
    </source>
</evidence>
<gene>
    <name evidence="7" type="ORF">I5E68_06500</name>
</gene>
<keyword evidence="8" id="KW-1185">Reference proteome</keyword>
<dbReference type="InterPro" id="IPR038330">
    <property type="entry name" value="TspO/MBR-related_sf"/>
</dbReference>
<keyword evidence="4 6" id="KW-1133">Transmembrane helix</keyword>
<dbReference type="CDD" id="cd15904">
    <property type="entry name" value="TSPO_MBR"/>
    <property type="match status" value="1"/>
</dbReference>
<feature type="transmembrane region" description="Helical" evidence="6">
    <location>
        <begin position="14"/>
        <end position="38"/>
    </location>
</feature>
<dbReference type="EMBL" id="JADZGI010000001">
    <property type="protein sequence ID" value="MBH0112601.1"/>
    <property type="molecule type" value="Genomic_DNA"/>
</dbReference>
<organism evidence="7 8">
    <name type="scientific">Novosphingobium aureum</name>
    <dbReference type="NCBI Taxonomy" id="2792964"/>
    <lineage>
        <taxon>Bacteria</taxon>
        <taxon>Pseudomonadati</taxon>
        <taxon>Pseudomonadota</taxon>
        <taxon>Alphaproteobacteria</taxon>
        <taxon>Sphingomonadales</taxon>
        <taxon>Sphingomonadaceae</taxon>
        <taxon>Novosphingobium</taxon>
    </lineage>
</organism>
<keyword evidence="5 6" id="KW-0472">Membrane</keyword>
<feature type="transmembrane region" description="Helical" evidence="6">
    <location>
        <begin position="58"/>
        <end position="79"/>
    </location>
</feature>
<dbReference type="PIRSF" id="PIRSF005859">
    <property type="entry name" value="PBR"/>
    <property type="match status" value="1"/>
</dbReference>
<evidence type="ECO:0000256" key="2">
    <source>
        <dbReference type="ARBA" id="ARBA00007524"/>
    </source>
</evidence>
<dbReference type="PANTHER" id="PTHR10057:SF0">
    <property type="entry name" value="TRANSLOCATOR PROTEIN"/>
    <property type="match status" value="1"/>
</dbReference>
<dbReference type="AlphaFoldDB" id="A0A931ML24"/>
<comment type="caution">
    <text evidence="7">The sequence shown here is derived from an EMBL/GenBank/DDBJ whole genome shotgun (WGS) entry which is preliminary data.</text>
</comment>
<dbReference type="Gene3D" id="1.20.1260.100">
    <property type="entry name" value="TspO/MBR protein"/>
    <property type="match status" value="1"/>
</dbReference>
<keyword evidence="3 6" id="KW-0812">Transmembrane</keyword>
<name>A0A931ML24_9SPHN</name>
<dbReference type="Proteomes" id="UP000617634">
    <property type="component" value="Unassembled WGS sequence"/>
</dbReference>
<accession>A0A931ML24</accession>
<feature type="transmembrane region" description="Helical" evidence="6">
    <location>
        <begin position="117"/>
        <end position="135"/>
    </location>
</feature>
<dbReference type="InterPro" id="IPR004307">
    <property type="entry name" value="TspO_MBR"/>
</dbReference>
<evidence type="ECO:0000256" key="4">
    <source>
        <dbReference type="ARBA" id="ARBA00022989"/>
    </source>
</evidence>
<comment type="subcellular location">
    <subcellularLocation>
        <location evidence="1">Membrane</location>
        <topology evidence="1">Multi-pass membrane protein</topology>
    </subcellularLocation>
</comment>
<evidence type="ECO:0000256" key="3">
    <source>
        <dbReference type="ARBA" id="ARBA00022692"/>
    </source>
</evidence>
<dbReference type="FunFam" id="1.20.1260.100:FF:000001">
    <property type="entry name" value="translocator protein 2"/>
    <property type="match status" value="1"/>
</dbReference>
<evidence type="ECO:0000256" key="5">
    <source>
        <dbReference type="ARBA" id="ARBA00023136"/>
    </source>
</evidence>
<protein>
    <submittedName>
        <fullName evidence="7">Tryptophan-rich sensory protein</fullName>
    </submittedName>
</protein>
<dbReference type="PANTHER" id="PTHR10057">
    <property type="entry name" value="PERIPHERAL-TYPE BENZODIAZEPINE RECEPTOR"/>
    <property type="match status" value="1"/>
</dbReference>
<evidence type="ECO:0000256" key="1">
    <source>
        <dbReference type="ARBA" id="ARBA00004141"/>
    </source>
</evidence>
<comment type="similarity">
    <text evidence="2">Belongs to the TspO/BZRP family.</text>
</comment>